<accession>A0A834GAF1</accession>
<evidence type="ECO:0000313" key="3">
    <source>
        <dbReference type="Proteomes" id="UP000626092"/>
    </source>
</evidence>
<name>A0A834GAF1_RHOSS</name>
<evidence type="ECO:0000313" key="2">
    <source>
        <dbReference type="EMBL" id="KAF7129701.1"/>
    </source>
</evidence>
<keyword evidence="3" id="KW-1185">Reference proteome</keyword>
<keyword evidence="1" id="KW-1133">Transmembrane helix</keyword>
<proteinExistence type="predicted"/>
<feature type="transmembrane region" description="Helical" evidence="1">
    <location>
        <begin position="100"/>
        <end position="124"/>
    </location>
</feature>
<feature type="transmembrane region" description="Helical" evidence="1">
    <location>
        <begin position="58"/>
        <end position="80"/>
    </location>
</feature>
<dbReference type="AlphaFoldDB" id="A0A834GAF1"/>
<evidence type="ECO:0000256" key="1">
    <source>
        <dbReference type="SAM" id="Phobius"/>
    </source>
</evidence>
<comment type="caution">
    <text evidence="2">The sequence shown here is derived from an EMBL/GenBank/DDBJ whole genome shotgun (WGS) entry which is preliminary data.</text>
</comment>
<dbReference type="Proteomes" id="UP000626092">
    <property type="component" value="Unassembled WGS sequence"/>
</dbReference>
<reference evidence="2" key="1">
    <citation type="submission" date="2019-11" db="EMBL/GenBank/DDBJ databases">
        <authorList>
            <person name="Liu Y."/>
            <person name="Hou J."/>
            <person name="Li T.-Q."/>
            <person name="Guan C.-H."/>
            <person name="Wu X."/>
            <person name="Wu H.-Z."/>
            <person name="Ling F."/>
            <person name="Zhang R."/>
            <person name="Shi X.-G."/>
            <person name="Ren J.-P."/>
            <person name="Chen E.-F."/>
            <person name="Sun J.-M."/>
        </authorList>
    </citation>
    <scope>NUCLEOTIDE SEQUENCE</scope>
    <source>
        <strain evidence="2">Adult_tree_wgs_1</strain>
        <tissue evidence="2">Leaves</tissue>
    </source>
</reference>
<keyword evidence="1" id="KW-0472">Membrane</keyword>
<dbReference type="EMBL" id="WJXA01000010">
    <property type="protein sequence ID" value="KAF7129701.1"/>
    <property type="molecule type" value="Genomic_DNA"/>
</dbReference>
<sequence length="131" mass="14778">MQALSKSVNNVPEISRLSVITSPKSKLFNPPGFDGIEDRRKEIIESAQFQETQRKRNLGTHICIMFEVFVLVFVVVSIIATSSLKELQEVQFVSLRSSNWTASGIIIVTTRLFSYAVMITIVMITRKLRGT</sequence>
<keyword evidence="1" id="KW-0812">Transmembrane</keyword>
<organism evidence="2 3">
    <name type="scientific">Rhododendron simsii</name>
    <name type="common">Sims's rhododendron</name>
    <dbReference type="NCBI Taxonomy" id="118357"/>
    <lineage>
        <taxon>Eukaryota</taxon>
        <taxon>Viridiplantae</taxon>
        <taxon>Streptophyta</taxon>
        <taxon>Embryophyta</taxon>
        <taxon>Tracheophyta</taxon>
        <taxon>Spermatophyta</taxon>
        <taxon>Magnoliopsida</taxon>
        <taxon>eudicotyledons</taxon>
        <taxon>Gunneridae</taxon>
        <taxon>Pentapetalae</taxon>
        <taxon>asterids</taxon>
        <taxon>Ericales</taxon>
        <taxon>Ericaceae</taxon>
        <taxon>Ericoideae</taxon>
        <taxon>Rhodoreae</taxon>
        <taxon>Rhododendron</taxon>
    </lineage>
</organism>
<gene>
    <name evidence="2" type="ORF">RHSIM_Rhsim10G0066800</name>
</gene>
<protein>
    <submittedName>
        <fullName evidence="2">Uncharacterized protein</fullName>
    </submittedName>
</protein>